<protein>
    <submittedName>
        <fullName evidence="1">Uncharacterized protein</fullName>
    </submittedName>
</protein>
<comment type="caution">
    <text evidence="1">The sequence shown here is derived from an EMBL/GenBank/DDBJ whole genome shotgun (WGS) entry which is preliminary data.</text>
</comment>
<gene>
    <name evidence="1" type="ORF">NPIL_125481</name>
</gene>
<reference evidence="1" key="1">
    <citation type="submission" date="2020-08" db="EMBL/GenBank/DDBJ databases">
        <title>Multicomponent nature underlies the extraordinary mechanical properties of spider dragline silk.</title>
        <authorList>
            <person name="Kono N."/>
            <person name="Nakamura H."/>
            <person name="Mori M."/>
            <person name="Yoshida Y."/>
            <person name="Ohtoshi R."/>
            <person name="Malay A.D."/>
            <person name="Moran D.A.P."/>
            <person name="Tomita M."/>
            <person name="Numata K."/>
            <person name="Arakawa K."/>
        </authorList>
    </citation>
    <scope>NUCLEOTIDE SEQUENCE</scope>
</reference>
<organism evidence="1 2">
    <name type="scientific">Nephila pilipes</name>
    <name type="common">Giant wood spider</name>
    <name type="synonym">Nephila maculata</name>
    <dbReference type="NCBI Taxonomy" id="299642"/>
    <lineage>
        <taxon>Eukaryota</taxon>
        <taxon>Metazoa</taxon>
        <taxon>Ecdysozoa</taxon>
        <taxon>Arthropoda</taxon>
        <taxon>Chelicerata</taxon>
        <taxon>Arachnida</taxon>
        <taxon>Araneae</taxon>
        <taxon>Araneomorphae</taxon>
        <taxon>Entelegynae</taxon>
        <taxon>Araneoidea</taxon>
        <taxon>Nephilidae</taxon>
        <taxon>Nephila</taxon>
    </lineage>
</organism>
<dbReference type="Proteomes" id="UP000887013">
    <property type="component" value="Unassembled WGS sequence"/>
</dbReference>
<accession>A0A8X6MVB5</accession>
<evidence type="ECO:0000313" key="1">
    <source>
        <dbReference type="EMBL" id="GFS79872.1"/>
    </source>
</evidence>
<proteinExistence type="predicted"/>
<dbReference type="EMBL" id="BMAW01002703">
    <property type="protein sequence ID" value="GFS79872.1"/>
    <property type="molecule type" value="Genomic_DNA"/>
</dbReference>
<sequence>MFGRRELSVGRIISSELYKKFRFFSLTLSIKIYKENKMATLHFHRMLLLSLIGTIFINQSSSFPTETPATYRDVSAKKNSMLQSISNVTDIIAYRFAYHSHEEDRPSRKFHEVDSKGFDGDIFDEGFGQWSPMKRF</sequence>
<dbReference type="AlphaFoldDB" id="A0A8X6MVB5"/>
<keyword evidence="2" id="KW-1185">Reference proteome</keyword>
<evidence type="ECO:0000313" key="2">
    <source>
        <dbReference type="Proteomes" id="UP000887013"/>
    </source>
</evidence>
<name>A0A8X6MVB5_NEPPI</name>